<gene>
    <name evidence="4" type="ORF">METZ01_LOCUS396975</name>
</gene>
<dbReference type="SUPFAM" id="SSF55031">
    <property type="entry name" value="Bacterial exopeptidase dimerisation domain"/>
    <property type="match status" value="1"/>
</dbReference>
<evidence type="ECO:0000256" key="2">
    <source>
        <dbReference type="ARBA" id="ARBA00022801"/>
    </source>
</evidence>
<dbReference type="InterPro" id="IPR002933">
    <property type="entry name" value="Peptidase_M20"/>
</dbReference>
<dbReference type="EMBL" id="UINC01150849">
    <property type="protein sequence ID" value="SVD44121.1"/>
    <property type="molecule type" value="Genomic_DNA"/>
</dbReference>
<dbReference type="PANTHER" id="PTHR43808">
    <property type="entry name" value="ACETYLORNITHINE DEACETYLASE"/>
    <property type="match status" value="1"/>
</dbReference>
<dbReference type="Gene3D" id="3.40.630.10">
    <property type="entry name" value="Zn peptidases"/>
    <property type="match status" value="1"/>
</dbReference>
<dbReference type="Gene3D" id="3.30.70.360">
    <property type="match status" value="1"/>
</dbReference>
<feature type="domain" description="Peptidase M20 dimerisation" evidence="3">
    <location>
        <begin position="58"/>
        <end position="166"/>
    </location>
</feature>
<dbReference type="PANTHER" id="PTHR43808:SF31">
    <property type="entry name" value="N-ACETYL-L-CITRULLINE DEACETYLASE"/>
    <property type="match status" value="1"/>
</dbReference>
<sequence length="262" mass="28863">ARFKDAQLTAPLYIVITADEEIYGVGAKHVTAKSKLFAEASSGYGIICEPTSLRVVHAHKGSVAIRVTSKGRAAHTSSLKGLNANMKMIPFLADMKKLNEQVLSARRFRNEEFNPPHSELSIGINDQNRATNITPIQSICTLNYRPMPGIDTEDLIDSIRKSAKMHGLNFDLRHHGRPLYTPVDAPLVGTALNLAGKRKSATVAYGTDGMAFIKKMKQMVVLGPGNIAQAHTVDEWIELDQLRKGVDLYTRFIERVCVQGQP</sequence>
<dbReference type="Pfam" id="PF07687">
    <property type="entry name" value="M20_dimer"/>
    <property type="match status" value="1"/>
</dbReference>
<feature type="non-terminal residue" evidence="4">
    <location>
        <position position="1"/>
    </location>
</feature>
<reference evidence="4" key="1">
    <citation type="submission" date="2018-05" db="EMBL/GenBank/DDBJ databases">
        <authorList>
            <person name="Lanie J.A."/>
            <person name="Ng W.-L."/>
            <person name="Kazmierczak K.M."/>
            <person name="Andrzejewski T.M."/>
            <person name="Davidsen T.M."/>
            <person name="Wayne K.J."/>
            <person name="Tettelin H."/>
            <person name="Glass J.I."/>
            <person name="Rusch D."/>
            <person name="Podicherti R."/>
            <person name="Tsui H.-C.T."/>
            <person name="Winkler M.E."/>
        </authorList>
    </citation>
    <scope>NUCLEOTIDE SEQUENCE</scope>
</reference>
<evidence type="ECO:0000259" key="3">
    <source>
        <dbReference type="Pfam" id="PF07687"/>
    </source>
</evidence>
<organism evidence="4">
    <name type="scientific">marine metagenome</name>
    <dbReference type="NCBI Taxonomy" id="408172"/>
    <lineage>
        <taxon>unclassified sequences</taxon>
        <taxon>metagenomes</taxon>
        <taxon>ecological metagenomes</taxon>
    </lineage>
</organism>
<keyword evidence="1" id="KW-0479">Metal-binding</keyword>
<evidence type="ECO:0000256" key="1">
    <source>
        <dbReference type="ARBA" id="ARBA00022723"/>
    </source>
</evidence>
<keyword evidence="2" id="KW-0378">Hydrolase</keyword>
<dbReference type="InterPro" id="IPR036264">
    <property type="entry name" value="Bact_exopeptidase_dim_dom"/>
</dbReference>
<dbReference type="SUPFAM" id="SSF53187">
    <property type="entry name" value="Zn-dependent exopeptidases"/>
    <property type="match status" value="1"/>
</dbReference>
<evidence type="ECO:0000313" key="4">
    <source>
        <dbReference type="EMBL" id="SVD44121.1"/>
    </source>
</evidence>
<dbReference type="GO" id="GO:0046872">
    <property type="term" value="F:metal ion binding"/>
    <property type="evidence" value="ECO:0007669"/>
    <property type="project" value="UniProtKB-KW"/>
</dbReference>
<name>A0A382VE27_9ZZZZ</name>
<dbReference type="InterPro" id="IPR050072">
    <property type="entry name" value="Peptidase_M20A"/>
</dbReference>
<proteinExistence type="predicted"/>
<dbReference type="GO" id="GO:0008777">
    <property type="term" value="F:acetylornithine deacetylase activity"/>
    <property type="evidence" value="ECO:0007669"/>
    <property type="project" value="TreeGrafter"/>
</dbReference>
<dbReference type="Pfam" id="PF01546">
    <property type="entry name" value="Peptidase_M20"/>
    <property type="match status" value="1"/>
</dbReference>
<dbReference type="InterPro" id="IPR011650">
    <property type="entry name" value="Peptidase_M20_dimer"/>
</dbReference>
<dbReference type="AlphaFoldDB" id="A0A382VE27"/>
<accession>A0A382VE27</accession>
<protein>
    <recommendedName>
        <fullName evidence="3">Peptidase M20 dimerisation domain-containing protein</fullName>
    </recommendedName>
</protein>
<dbReference type="GO" id="GO:0006526">
    <property type="term" value="P:L-arginine biosynthetic process"/>
    <property type="evidence" value="ECO:0007669"/>
    <property type="project" value="TreeGrafter"/>
</dbReference>